<organism evidence="5 6">
    <name type="scientific">Nocardia gamkensis</name>
    <dbReference type="NCBI Taxonomy" id="352869"/>
    <lineage>
        <taxon>Bacteria</taxon>
        <taxon>Bacillati</taxon>
        <taxon>Actinomycetota</taxon>
        <taxon>Actinomycetes</taxon>
        <taxon>Mycobacteriales</taxon>
        <taxon>Nocardiaceae</taxon>
        <taxon>Nocardia</taxon>
    </lineage>
</organism>
<gene>
    <name evidence="5" type="ORF">HGB38_08020</name>
</gene>
<dbReference type="RefSeq" id="WP_084498873.1">
    <property type="nucleotide sequence ID" value="NZ_JAAXOS010000003.1"/>
</dbReference>
<dbReference type="EMBL" id="JAAXOS010000003">
    <property type="protein sequence ID" value="NKY26164.1"/>
    <property type="molecule type" value="Genomic_DNA"/>
</dbReference>
<dbReference type="InterPro" id="IPR009057">
    <property type="entry name" value="Homeodomain-like_sf"/>
</dbReference>
<dbReference type="PRINTS" id="PR00455">
    <property type="entry name" value="HTHTETR"/>
</dbReference>
<evidence type="ECO:0000256" key="3">
    <source>
        <dbReference type="SAM" id="MobiDB-lite"/>
    </source>
</evidence>
<accession>A0A7X6L1Y7</accession>
<dbReference type="PROSITE" id="PS50977">
    <property type="entry name" value="HTH_TETR_2"/>
    <property type="match status" value="1"/>
</dbReference>
<reference evidence="5 6" key="1">
    <citation type="submission" date="2020-04" db="EMBL/GenBank/DDBJ databases">
        <title>MicrobeNet Type strains.</title>
        <authorList>
            <person name="Nicholson A.C."/>
        </authorList>
    </citation>
    <scope>NUCLEOTIDE SEQUENCE [LARGE SCALE GENOMIC DNA]</scope>
    <source>
        <strain evidence="5 6">DSM 44956</strain>
    </source>
</reference>
<dbReference type="Gene3D" id="1.10.357.10">
    <property type="entry name" value="Tetracycline Repressor, domain 2"/>
    <property type="match status" value="1"/>
</dbReference>
<evidence type="ECO:0000259" key="4">
    <source>
        <dbReference type="PROSITE" id="PS50977"/>
    </source>
</evidence>
<evidence type="ECO:0000313" key="6">
    <source>
        <dbReference type="Proteomes" id="UP000540698"/>
    </source>
</evidence>
<keyword evidence="1 2" id="KW-0238">DNA-binding</keyword>
<dbReference type="Proteomes" id="UP000540698">
    <property type="component" value="Unassembled WGS sequence"/>
</dbReference>
<dbReference type="PANTHER" id="PTHR30055">
    <property type="entry name" value="HTH-TYPE TRANSCRIPTIONAL REGULATOR RUTR"/>
    <property type="match status" value="1"/>
</dbReference>
<dbReference type="PANTHER" id="PTHR30055:SF239">
    <property type="entry name" value="TRANSCRIPTIONAL REGULATORY PROTEIN"/>
    <property type="match status" value="1"/>
</dbReference>
<keyword evidence="6" id="KW-1185">Reference proteome</keyword>
<name>A0A7X6L1Y7_9NOCA</name>
<proteinExistence type="predicted"/>
<protein>
    <submittedName>
        <fullName evidence="5">TetR/AcrR family transcriptional regulator</fullName>
    </submittedName>
</protein>
<dbReference type="GO" id="GO:0000976">
    <property type="term" value="F:transcription cis-regulatory region binding"/>
    <property type="evidence" value="ECO:0007669"/>
    <property type="project" value="TreeGrafter"/>
</dbReference>
<evidence type="ECO:0000256" key="1">
    <source>
        <dbReference type="ARBA" id="ARBA00023125"/>
    </source>
</evidence>
<feature type="DNA-binding region" description="H-T-H motif" evidence="2">
    <location>
        <begin position="65"/>
        <end position="84"/>
    </location>
</feature>
<dbReference type="SUPFAM" id="SSF46689">
    <property type="entry name" value="Homeodomain-like"/>
    <property type="match status" value="1"/>
</dbReference>
<comment type="caution">
    <text evidence="5">The sequence shown here is derived from an EMBL/GenBank/DDBJ whole genome shotgun (WGS) entry which is preliminary data.</text>
</comment>
<sequence length="225" mass="24575">MTADGPPSGDSIRPPDVDTTNSAPRRSRKAAAQQRGRGRAPRLSYEAWVDGALALLAREGVSAIKIPRLCQELGVTKGSFYWHFDDIEQLMEAMADRWSARQTEIIRALGAIESVPVEQRIANMAANLIDQGTWATEATVREWARSDEKVAATVRALDQQIFETVQKAMLELGFAPEEARLRAGAMVYLGIGFIHGRGSLPTPTAEQARAILGLLTIPAPKENRA</sequence>
<dbReference type="Pfam" id="PF00440">
    <property type="entry name" value="TetR_N"/>
    <property type="match status" value="1"/>
</dbReference>
<dbReference type="GO" id="GO:0003700">
    <property type="term" value="F:DNA-binding transcription factor activity"/>
    <property type="evidence" value="ECO:0007669"/>
    <property type="project" value="TreeGrafter"/>
</dbReference>
<evidence type="ECO:0000256" key="2">
    <source>
        <dbReference type="PROSITE-ProRule" id="PRU00335"/>
    </source>
</evidence>
<feature type="region of interest" description="Disordered" evidence="3">
    <location>
        <begin position="1"/>
        <end position="38"/>
    </location>
</feature>
<dbReference type="AlphaFoldDB" id="A0A7X6L1Y7"/>
<dbReference type="InterPro" id="IPR001647">
    <property type="entry name" value="HTH_TetR"/>
</dbReference>
<evidence type="ECO:0000313" key="5">
    <source>
        <dbReference type="EMBL" id="NKY26164.1"/>
    </source>
</evidence>
<feature type="domain" description="HTH tetR-type" evidence="4">
    <location>
        <begin position="42"/>
        <end position="102"/>
    </location>
</feature>
<dbReference type="InterPro" id="IPR050109">
    <property type="entry name" value="HTH-type_TetR-like_transc_reg"/>
</dbReference>